<evidence type="ECO:0000256" key="3">
    <source>
        <dbReference type="SAM" id="SignalP"/>
    </source>
</evidence>
<dbReference type="InterPro" id="IPR000683">
    <property type="entry name" value="Gfo/Idh/MocA-like_OxRdtase_N"/>
</dbReference>
<dbReference type="AlphaFoldDB" id="A0A2W5X564"/>
<dbReference type="GO" id="GO:0000166">
    <property type="term" value="F:nucleotide binding"/>
    <property type="evidence" value="ECO:0007669"/>
    <property type="project" value="InterPro"/>
</dbReference>
<dbReference type="PANTHER" id="PTHR43818:SF11">
    <property type="entry name" value="BCDNA.GH03377"/>
    <property type="match status" value="1"/>
</dbReference>
<organism evidence="6 7">
    <name type="scientific">Caulobacter segnis</name>
    <dbReference type="NCBI Taxonomy" id="88688"/>
    <lineage>
        <taxon>Bacteria</taxon>
        <taxon>Pseudomonadati</taxon>
        <taxon>Pseudomonadota</taxon>
        <taxon>Alphaproteobacteria</taxon>
        <taxon>Caulobacterales</taxon>
        <taxon>Caulobacteraceae</taxon>
        <taxon>Caulobacter</taxon>
    </lineage>
</organism>
<dbReference type="Gene3D" id="3.30.360.10">
    <property type="entry name" value="Dihydrodipicolinate Reductase, domain 2"/>
    <property type="match status" value="1"/>
</dbReference>
<sequence length="366" mass="40221">MSTITKRTFVASGLALAAAASPLNAMARQSDRKLGYAILGLGYYATKIIMPRFAECEHSKLVALVSGTPEKLKTFGEQYGIPESHRYSYETFDKIVDNPDVDIVYVITPNSLHRTFTERAARAGKHVMCEKPMATSAADCEAMIAACKRAGRKLMIGYRSRFQAHNIEAIKLIRDGAIGPVRHISTDHGFTIGDPTQWRLKKALSGGGSLMDIGIYSLNAARYLTGEEPVAVNAMESTDRSNPRFKEVEDIINFQLLFPSGATAQCGSAYTANFNRYRVSGPKGFIELDPATPYQGQTMRTALGGPPTQREPAPQPKNQFSAQLDHLSECILTNREPIVSGEEGLKDVRIIEAIYRAAREGRTVRL</sequence>
<keyword evidence="3" id="KW-0732">Signal</keyword>
<dbReference type="Pfam" id="PF01408">
    <property type="entry name" value="GFO_IDH_MocA"/>
    <property type="match status" value="1"/>
</dbReference>
<dbReference type="GO" id="GO:0016491">
    <property type="term" value="F:oxidoreductase activity"/>
    <property type="evidence" value="ECO:0007669"/>
    <property type="project" value="UniProtKB-KW"/>
</dbReference>
<dbReference type="Gene3D" id="3.40.50.720">
    <property type="entry name" value="NAD(P)-binding Rossmann-like Domain"/>
    <property type="match status" value="1"/>
</dbReference>
<dbReference type="InterPro" id="IPR036291">
    <property type="entry name" value="NAD(P)-bd_dom_sf"/>
</dbReference>
<feature type="domain" description="Gfo/Idh/MocA-like oxidoreductase C-terminal" evidence="5">
    <location>
        <begin position="171"/>
        <end position="366"/>
    </location>
</feature>
<gene>
    <name evidence="6" type="ORF">DI526_18340</name>
</gene>
<evidence type="ECO:0000259" key="4">
    <source>
        <dbReference type="Pfam" id="PF01408"/>
    </source>
</evidence>
<reference evidence="6 7" key="1">
    <citation type="submission" date="2017-08" db="EMBL/GenBank/DDBJ databases">
        <title>Infants hospitalized years apart are colonized by the same room-sourced microbial strains.</title>
        <authorList>
            <person name="Brooks B."/>
            <person name="Olm M.R."/>
            <person name="Firek B.A."/>
            <person name="Baker R."/>
            <person name="Thomas B.C."/>
            <person name="Morowitz M.J."/>
            <person name="Banfield J.F."/>
        </authorList>
    </citation>
    <scope>NUCLEOTIDE SEQUENCE [LARGE SCALE GENOMIC DNA]</scope>
    <source>
        <strain evidence="6">S2_003_000_R2_4</strain>
    </source>
</reference>
<dbReference type="EMBL" id="QFQZ01000074">
    <property type="protein sequence ID" value="PZR31881.1"/>
    <property type="molecule type" value="Genomic_DNA"/>
</dbReference>
<feature type="signal peptide" evidence="3">
    <location>
        <begin position="1"/>
        <end position="27"/>
    </location>
</feature>
<dbReference type="RefSeq" id="WP_304281066.1">
    <property type="nucleotide sequence ID" value="NZ_QFQZ01000074.1"/>
</dbReference>
<feature type="chain" id="PRO_5015995243" evidence="3">
    <location>
        <begin position="28"/>
        <end position="366"/>
    </location>
</feature>
<protein>
    <submittedName>
        <fullName evidence="6">Glucose-fructose oxidoreductase</fullName>
    </submittedName>
</protein>
<comment type="caution">
    <text evidence="6">The sequence shown here is derived from an EMBL/GenBank/DDBJ whole genome shotgun (WGS) entry which is preliminary data.</text>
</comment>
<evidence type="ECO:0000313" key="7">
    <source>
        <dbReference type="Proteomes" id="UP000249393"/>
    </source>
</evidence>
<name>A0A2W5X564_9CAUL</name>
<dbReference type="Pfam" id="PF02894">
    <property type="entry name" value="GFO_IDH_MocA_C"/>
    <property type="match status" value="1"/>
</dbReference>
<dbReference type="InterPro" id="IPR050463">
    <property type="entry name" value="Gfo/Idh/MocA_oxidrdct_glycsds"/>
</dbReference>
<evidence type="ECO:0000256" key="1">
    <source>
        <dbReference type="ARBA" id="ARBA00023002"/>
    </source>
</evidence>
<dbReference type="PANTHER" id="PTHR43818">
    <property type="entry name" value="BCDNA.GH03377"/>
    <property type="match status" value="1"/>
</dbReference>
<dbReference type="InterPro" id="IPR004104">
    <property type="entry name" value="Gfo/Idh/MocA-like_OxRdtase_C"/>
</dbReference>
<dbReference type="Proteomes" id="UP000249393">
    <property type="component" value="Unassembled WGS sequence"/>
</dbReference>
<evidence type="ECO:0000256" key="2">
    <source>
        <dbReference type="SAM" id="MobiDB-lite"/>
    </source>
</evidence>
<keyword evidence="1" id="KW-0560">Oxidoreductase</keyword>
<feature type="domain" description="Gfo/Idh/MocA-like oxidoreductase N-terminal" evidence="4">
    <location>
        <begin position="35"/>
        <end position="158"/>
    </location>
</feature>
<dbReference type="SUPFAM" id="SSF51735">
    <property type="entry name" value="NAD(P)-binding Rossmann-fold domains"/>
    <property type="match status" value="1"/>
</dbReference>
<proteinExistence type="predicted"/>
<dbReference type="SUPFAM" id="SSF55347">
    <property type="entry name" value="Glyceraldehyde-3-phosphate dehydrogenase-like, C-terminal domain"/>
    <property type="match status" value="1"/>
</dbReference>
<accession>A0A2W5X564</accession>
<dbReference type="InterPro" id="IPR008354">
    <property type="entry name" value="Glc-Fru_OxRdtase_bac"/>
</dbReference>
<dbReference type="PRINTS" id="PR01775">
    <property type="entry name" value="GLFROXRDTASE"/>
</dbReference>
<evidence type="ECO:0000313" key="6">
    <source>
        <dbReference type="EMBL" id="PZR31881.1"/>
    </source>
</evidence>
<evidence type="ECO:0000259" key="5">
    <source>
        <dbReference type="Pfam" id="PF02894"/>
    </source>
</evidence>
<feature type="region of interest" description="Disordered" evidence="2">
    <location>
        <begin position="298"/>
        <end position="318"/>
    </location>
</feature>